<keyword evidence="3" id="KW-0548">Nucleotidyltransferase</keyword>
<organism evidence="3">
    <name type="scientific">Tanacetum cinerariifolium</name>
    <name type="common">Dalmatian daisy</name>
    <name type="synonym">Chrysanthemum cinerariifolium</name>
    <dbReference type="NCBI Taxonomy" id="118510"/>
    <lineage>
        <taxon>Eukaryota</taxon>
        <taxon>Viridiplantae</taxon>
        <taxon>Streptophyta</taxon>
        <taxon>Embryophyta</taxon>
        <taxon>Tracheophyta</taxon>
        <taxon>Spermatophyta</taxon>
        <taxon>Magnoliopsida</taxon>
        <taxon>eudicotyledons</taxon>
        <taxon>Gunneridae</taxon>
        <taxon>Pentapetalae</taxon>
        <taxon>asterids</taxon>
        <taxon>campanulids</taxon>
        <taxon>Asterales</taxon>
        <taxon>Asteraceae</taxon>
        <taxon>Asteroideae</taxon>
        <taxon>Anthemideae</taxon>
        <taxon>Anthemidinae</taxon>
        <taxon>Tanacetum</taxon>
    </lineage>
</organism>
<name>A0A6L2K6F6_TANCI</name>
<evidence type="ECO:0000256" key="1">
    <source>
        <dbReference type="SAM" id="MobiDB-lite"/>
    </source>
</evidence>
<dbReference type="PANTHER" id="PTHR33223:SF11">
    <property type="entry name" value="ELEMENT PROTEIN, PUTATIVE-RELATED"/>
    <property type="match status" value="1"/>
</dbReference>
<gene>
    <name evidence="3" type="ORF">Tci_016969</name>
</gene>
<sequence>MAENQRMWGNNQAVAPTPGAAIVTVDLGDNFTVKGHHLSMIKDRQFDRRLRANPHKHVAEFVKVCRMFRYGDTNVDAIKLKPFPSSLAGEAKIWFNELSPGVISTWEEMRHAFVSRFFPPTMFDRLMREIQSFTQQQHKSLVDAWLQNKAKPLRKTVAFAESDENSPLLEKMEALTTRIDSQFKEIRREMKEMKDGCNKCGGPHPSSDCDNKPMGGPKEEEANYTSEGYQRGY</sequence>
<dbReference type="PANTHER" id="PTHR33223">
    <property type="entry name" value="CCHC-TYPE DOMAIN-CONTAINING PROTEIN"/>
    <property type="match status" value="1"/>
</dbReference>
<protein>
    <submittedName>
        <fullName evidence="3">Reverse transcriptase domain-containing protein</fullName>
    </submittedName>
</protein>
<keyword evidence="3" id="KW-0695">RNA-directed DNA polymerase</keyword>
<accession>A0A6L2K6F6</accession>
<dbReference type="GO" id="GO:0003964">
    <property type="term" value="F:RNA-directed DNA polymerase activity"/>
    <property type="evidence" value="ECO:0007669"/>
    <property type="project" value="UniProtKB-KW"/>
</dbReference>
<evidence type="ECO:0000259" key="2">
    <source>
        <dbReference type="Pfam" id="PF03732"/>
    </source>
</evidence>
<feature type="domain" description="Retrotransposon gag" evidence="2">
    <location>
        <begin position="82"/>
        <end position="146"/>
    </location>
</feature>
<dbReference type="EMBL" id="BKCJ010001923">
    <property type="protein sequence ID" value="GEU44991.1"/>
    <property type="molecule type" value="Genomic_DNA"/>
</dbReference>
<feature type="compositionally biased region" description="Basic and acidic residues" evidence="1">
    <location>
        <begin position="207"/>
        <end position="221"/>
    </location>
</feature>
<comment type="caution">
    <text evidence="3">The sequence shown here is derived from an EMBL/GenBank/DDBJ whole genome shotgun (WGS) entry which is preliminary data.</text>
</comment>
<proteinExistence type="predicted"/>
<feature type="compositionally biased region" description="Polar residues" evidence="1">
    <location>
        <begin position="223"/>
        <end position="233"/>
    </location>
</feature>
<feature type="region of interest" description="Disordered" evidence="1">
    <location>
        <begin position="196"/>
        <end position="233"/>
    </location>
</feature>
<reference evidence="3" key="1">
    <citation type="journal article" date="2019" name="Sci. Rep.">
        <title>Draft genome of Tanacetum cinerariifolium, the natural source of mosquito coil.</title>
        <authorList>
            <person name="Yamashiro T."/>
            <person name="Shiraishi A."/>
            <person name="Satake H."/>
            <person name="Nakayama K."/>
        </authorList>
    </citation>
    <scope>NUCLEOTIDE SEQUENCE</scope>
</reference>
<evidence type="ECO:0000313" key="3">
    <source>
        <dbReference type="EMBL" id="GEU44991.1"/>
    </source>
</evidence>
<dbReference type="Pfam" id="PF03732">
    <property type="entry name" value="Retrotrans_gag"/>
    <property type="match status" value="1"/>
</dbReference>
<keyword evidence="3" id="KW-0808">Transferase</keyword>
<dbReference type="InterPro" id="IPR005162">
    <property type="entry name" value="Retrotrans_gag_dom"/>
</dbReference>
<dbReference type="AlphaFoldDB" id="A0A6L2K6F6"/>